<dbReference type="PROSITE" id="PS50035">
    <property type="entry name" value="PLD"/>
    <property type="match status" value="2"/>
</dbReference>
<reference evidence="3" key="1">
    <citation type="submission" date="2022-03" db="EMBL/GenBank/DDBJ databases">
        <title>Pseudomonas marianensis sp. nov., a marine bacterium isolated from deep-sea sediments of the Mariana Trench.</title>
        <authorList>
            <person name="Wei Y."/>
        </authorList>
    </citation>
    <scope>NUCLEOTIDE SEQUENCE</scope>
    <source>
        <strain evidence="3">PS1</strain>
    </source>
</reference>
<dbReference type="Proteomes" id="UP001139682">
    <property type="component" value="Unassembled WGS sequence"/>
</dbReference>
<accession>A0A9X1W488</accession>
<feature type="domain" description="PLD phosphodiesterase" evidence="2">
    <location>
        <begin position="162"/>
        <end position="189"/>
    </location>
</feature>
<evidence type="ECO:0000313" key="3">
    <source>
        <dbReference type="EMBL" id="MCJ0974746.1"/>
    </source>
</evidence>
<evidence type="ECO:0000256" key="1">
    <source>
        <dbReference type="SAM" id="SignalP"/>
    </source>
</evidence>
<dbReference type="EMBL" id="JALGRD010000008">
    <property type="protein sequence ID" value="MCJ0974746.1"/>
    <property type="molecule type" value="Genomic_DNA"/>
</dbReference>
<dbReference type="PROSITE" id="PS51257">
    <property type="entry name" value="PROKAR_LIPOPROTEIN"/>
    <property type="match status" value="1"/>
</dbReference>
<proteinExistence type="predicted"/>
<dbReference type="CDD" id="cd09113">
    <property type="entry name" value="PLDc_ymdC_like_2"/>
    <property type="match status" value="1"/>
</dbReference>
<dbReference type="PANTHER" id="PTHR21248">
    <property type="entry name" value="CARDIOLIPIN SYNTHASE"/>
    <property type="match status" value="1"/>
</dbReference>
<comment type="caution">
    <text evidence="3">The sequence shown here is derived from an EMBL/GenBank/DDBJ whole genome shotgun (WGS) entry which is preliminary data.</text>
</comment>
<protein>
    <submittedName>
        <fullName evidence="3">Phospholipase D family protein</fullName>
    </submittedName>
</protein>
<dbReference type="Gene3D" id="3.30.870.10">
    <property type="entry name" value="Endonuclease Chain A"/>
    <property type="match status" value="2"/>
</dbReference>
<gene>
    <name evidence="3" type="ORF">MST27_15340</name>
</gene>
<dbReference type="CDD" id="cd09111">
    <property type="entry name" value="PLDc_ymdC_like_1"/>
    <property type="match status" value="1"/>
</dbReference>
<feature type="chain" id="PRO_5040886873" evidence="1">
    <location>
        <begin position="20"/>
        <end position="516"/>
    </location>
</feature>
<keyword evidence="1" id="KW-0732">Signal</keyword>
<dbReference type="GO" id="GO:0032049">
    <property type="term" value="P:cardiolipin biosynthetic process"/>
    <property type="evidence" value="ECO:0007669"/>
    <property type="project" value="UniProtKB-ARBA"/>
</dbReference>
<feature type="signal peptide" evidence="1">
    <location>
        <begin position="1"/>
        <end position="19"/>
    </location>
</feature>
<sequence length="516" mass="57716">MRMRLLLVAVLLLSGCAGQLPPPQPSYALPATASDLHHQLTALAARQPDDHSGFRLLPSSADAFAARMKMIRRAQTSLDVQYYIVHDGLSTRALVDELIQAADRGVRVRLLLDDTTSDGNDYQIATLAAHPNILVRVFNPLRVGRSNILTRSLGRLLHLSLQHRRMHNKLMLADSSLAIVGGRNLGDEYFDAKPGLNFTDIDLLAAGPVAQQLATSFDEYWNHELSVPIQAFLRRPPTEADLDEVRRQVAIYLDDQRRRDTTRYRQLMAEPQHLDLDDWFDALIWAPAEALWDHPGKVTSPGVPDEELLLTTRLQPHMDAVEHEMTLISAYFVPTDTGVDYLTGHAEKGVAIRVLTNSLEATDVPVVHGGYAPYRKPLLEAGVRLFELRRQPDQETSYNLSGSSESSLHSKAAVFDQQQVFLGSLNFDPRSILWNTEVGILVDSPELASEVQRLTLEGTSPAVSYEVRLAERSGAQRLVWIAEDEGQQRVLTREPGGAWRRFNAWISRVIGLERML</sequence>
<dbReference type="RefSeq" id="WP_243606812.1">
    <property type="nucleotide sequence ID" value="NZ_JALGRD010000008.1"/>
</dbReference>
<dbReference type="InterPro" id="IPR025202">
    <property type="entry name" value="PLD-like_dom"/>
</dbReference>
<dbReference type="SMART" id="SM00155">
    <property type="entry name" value="PLDc"/>
    <property type="match status" value="2"/>
</dbReference>
<keyword evidence="4" id="KW-1185">Reference proteome</keyword>
<dbReference type="InterPro" id="IPR001736">
    <property type="entry name" value="PLipase_D/transphosphatidylase"/>
</dbReference>
<dbReference type="PANTHER" id="PTHR21248:SF12">
    <property type="entry name" value="CARDIOLIPIN SYNTHASE C"/>
    <property type="match status" value="1"/>
</dbReference>
<dbReference type="Pfam" id="PF13091">
    <property type="entry name" value="PLDc_2"/>
    <property type="match status" value="2"/>
</dbReference>
<name>A0A9X1W488_9GAMM</name>
<organism evidence="3 4">
    <name type="scientific">Stutzerimonas marianensis</name>
    <dbReference type="NCBI Taxonomy" id="2929513"/>
    <lineage>
        <taxon>Bacteria</taxon>
        <taxon>Pseudomonadati</taxon>
        <taxon>Pseudomonadota</taxon>
        <taxon>Gammaproteobacteria</taxon>
        <taxon>Pseudomonadales</taxon>
        <taxon>Pseudomonadaceae</taxon>
        <taxon>Stutzerimonas</taxon>
    </lineage>
</organism>
<dbReference type="AlphaFoldDB" id="A0A9X1W488"/>
<dbReference type="SUPFAM" id="SSF56024">
    <property type="entry name" value="Phospholipase D/nuclease"/>
    <property type="match status" value="2"/>
</dbReference>
<evidence type="ECO:0000259" key="2">
    <source>
        <dbReference type="PROSITE" id="PS50035"/>
    </source>
</evidence>
<dbReference type="GO" id="GO:0030572">
    <property type="term" value="F:phosphatidyltransferase activity"/>
    <property type="evidence" value="ECO:0007669"/>
    <property type="project" value="UniProtKB-ARBA"/>
</dbReference>
<feature type="domain" description="PLD phosphodiesterase" evidence="2">
    <location>
        <begin position="404"/>
        <end position="431"/>
    </location>
</feature>
<evidence type="ECO:0000313" key="4">
    <source>
        <dbReference type="Proteomes" id="UP001139682"/>
    </source>
</evidence>